<evidence type="ECO:0008006" key="3">
    <source>
        <dbReference type="Google" id="ProtNLM"/>
    </source>
</evidence>
<evidence type="ECO:0000313" key="2">
    <source>
        <dbReference type="Proteomes" id="UP000287687"/>
    </source>
</evidence>
<accession>A0A3S3S7H2</accession>
<gene>
    <name evidence="1" type="ORF">EPK99_09190</name>
</gene>
<organism evidence="1 2">
    <name type="scientific">Neorhizobium lilium</name>
    <dbReference type="NCBI Taxonomy" id="2503024"/>
    <lineage>
        <taxon>Bacteria</taxon>
        <taxon>Pseudomonadati</taxon>
        <taxon>Pseudomonadota</taxon>
        <taxon>Alphaproteobacteria</taxon>
        <taxon>Hyphomicrobiales</taxon>
        <taxon>Rhizobiaceae</taxon>
        <taxon>Rhizobium/Agrobacterium group</taxon>
        <taxon>Neorhizobium</taxon>
    </lineage>
</organism>
<sequence>MMISKLYKNDWVRIVTDFLRIRISIYFDRLFPVGVTRLGVVGGAWAYRCNEARWEHATSPFFDNHYYFVASPDVKAAGLEPISHYLKHGRQELRSPSPYFDAERFAEEHSQFSRTQSDLAEVCLRLYGSYAWKVDGKTAPVVIDDLTQATKPFSRRELRVLFKRWRKYRTHFDADFYLKEYPETASTPNDAFVHYMHQGFSEDRQPRPDFDGYNYRRKKKLSRSQNPFRDCIDRLEKHSELFLPYTGDSLILKPSPEPREGNSSLCVHIHCFYIDLLPEIADLLKNINTSFSVVVTVCREKDVTAAEEILSNVISCNEIRILIVENRGRDIAPFLLDASVVWARSDFVLHLHTKRSPHISWGDNWRRYLYDKTIGGPNHLNEILRYFENNPIVGAMYPENYGMIRYFTEQNNNNNLISRISETLGLSQNGEYDEYPAGSMAFYRVSALQGLVDSDLLKGLFEEEQAQLDGTAAHALERLMPEVVRQSGYEVRAYKI</sequence>
<dbReference type="OrthoDB" id="9816424at2"/>
<comment type="caution">
    <text evidence="1">The sequence shown here is derived from an EMBL/GenBank/DDBJ whole genome shotgun (WGS) entry which is preliminary data.</text>
</comment>
<dbReference type="EMBL" id="SBIP01000002">
    <property type="protein sequence ID" value="RWX78753.1"/>
    <property type="molecule type" value="Genomic_DNA"/>
</dbReference>
<reference evidence="1 2" key="1">
    <citation type="submission" date="2019-01" db="EMBL/GenBank/DDBJ databases">
        <title>The draft genome of Rhizobium sp. 24NR.</title>
        <authorList>
            <person name="Liu L."/>
            <person name="Liang L."/>
            <person name="Shi S."/>
            <person name="Xu L."/>
            <person name="Wang X."/>
            <person name="Li L."/>
            <person name="Zhang X."/>
        </authorList>
    </citation>
    <scope>NUCLEOTIDE SEQUENCE [LARGE SCALE GENOMIC DNA]</scope>
    <source>
        <strain evidence="1 2">24NR</strain>
    </source>
</reference>
<dbReference type="Proteomes" id="UP000287687">
    <property type="component" value="Unassembled WGS sequence"/>
</dbReference>
<name>A0A3S3S7H2_9HYPH</name>
<evidence type="ECO:0000313" key="1">
    <source>
        <dbReference type="EMBL" id="RWX78753.1"/>
    </source>
</evidence>
<dbReference type="InterPro" id="IPR007739">
    <property type="entry name" value="RgpF"/>
</dbReference>
<protein>
    <recommendedName>
        <fullName evidence="3">Rhamnan synthesis protein F</fullName>
    </recommendedName>
</protein>
<dbReference type="AlphaFoldDB" id="A0A3S3S7H2"/>
<keyword evidence="2" id="KW-1185">Reference proteome</keyword>
<dbReference type="Pfam" id="PF05045">
    <property type="entry name" value="RgpF"/>
    <property type="match status" value="1"/>
</dbReference>
<proteinExistence type="predicted"/>